<accession>A0ABU9C177</accession>
<dbReference type="NCBIfam" id="TIGR03588">
    <property type="entry name" value="PseC"/>
    <property type="match status" value="1"/>
</dbReference>
<keyword evidence="3" id="KW-0808">Transferase</keyword>
<name>A0ABU9C177_9BURK</name>
<dbReference type="Gene3D" id="3.40.640.10">
    <property type="entry name" value="Type I PLP-dependent aspartate aminotransferase-like (Major domain)"/>
    <property type="match status" value="1"/>
</dbReference>
<evidence type="ECO:0000313" key="4">
    <source>
        <dbReference type="Proteomes" id="UP001379945"/>
    </source>
</evidence>
<dbReference type="InterPro" id="IPR000653">
    <property type="entry name" value="DegT/StrS_aminotransferase"/>
</dbReference>
<keyword evidence="4" id="KW-1185">Reference proteome</keyword>
<sequence>MIPYGRQHIEQGDIDAVVEVLRSDFLTQGPRVVEFERCVAAYVEATHGVAVNSATSALHIACMALDLGPGDWLWTASNTFLASANCGRYCGASVDFVDIDPLTYNMSVPALAAKLVQAEQQGRLPKVVVPVHFAGQSCDMRGIAELAARYGFKVIEDASHAIGARYLDRPVGNCAYSDITVFSFHPVKIVTTAEGGLCTTRDAGLAQKMELARSHGMTRLPELMEGESEGPWYYQQVSLGYNYRLTELQAALGLHQMQSVDRFVARRHALAERYDQLLAGLPLKRPHQTPDSYSALHLYPVVLDDAGQRHRVFEGMRAAGILVNVHYIPVHLQPYYRRLGSQPGDCPQAEAYYAGTISLPLYYDLGEAQQDHVVAALAALLSAGK</sequence>
<gene>
    <name evidence="3" type="primary">pseC</name>
    <name evidence="3" type="ORF">AACH00_01520</name>
</gene>
<keyword evidence="2" id="KW-0663">Pyridoxal phosphate</keyword>
<protein>
    <submittedName>
        <fullName evidence="3">UDP-4-amino-4, 6-dideoxy-N-acetyl-beta-L-altrosamine transaminase</fullName>
        <ecNumber evidence="3">2.6.1.92</ecNumber>
    </submittedName>
</protein>
<evidence type="ECO:0000256" key="1">
    <source>
        <dbReference type="ARBA" id="ARBA00037999"/>
    </source>
</evidence>
<dbReference type="InterPro" id="IPR015422">
    <property type="entry name" value="PyrdxlP-dep_Trfase_small"/>
</dbReference>
<dbReference type="Proteomes" id="UP001379945">
    <property type="component" value="Unassembled WGS sequence"/>
</dbReference>
<dbReference type="Gene3D" id="3.90.1150.10">
    <property type="entry name" value="Aspartate Aminotransferase, domain 1"/>
    <property type="match status" value="1"/>
</dbReference>
<dbReference type="EMBL" id="JBBUTI010000001">
    <property type="protein sequence ID" value="MEK8045020.1"/>
    <property type="molecule type" value="Genomic_DNA"/>
</dbReference>
<proteinExistence type="inferred from homology"/>
<dbReference type="RefSeq" id="WP_341397172.1">
    <property type="nucleotide sequence ID" value="NZ_JBBUTI010000001.1"/>
</dbReference>
<dbReference type="InterPro" id="IPR015424">
    <property type="entry name" value="PyrdxlP-dep_Trfase"/>
</dbReference>
<dbReference type="PANTHER" id="PTHR30244">
    <property type="entry name" value="TRANSAMINASE"/>
    <property type="match status" value="1"/>
</dbReference>
<dbReference type="PIRSF" id="PIRSF000390">
    <property type="entry name" value="PLP_StrS"/>
    <property type="match status" value="1"/>
</dbReference>
<evidence type="ECO:0000256" key="2">
    <source>
        <dbReference type="RuleBase" id="RU004508"/>
    </source>
</evidence>
<comment type="caution">
    <text evidence="3">The sequence shown here is derived from an EMBL/GenBank/DDBJ whole genome shotgun (WGS) entry which is preliminary data.</text>
</comment>
<reference evidence="3 4" key="1">
    <citation type="submission" date="2024-04" db="EMBL/GenBank/DDBJ databases">
        <title>Novel species of the genus Ideonella isolated from streams.</title>
        <authorList>
            <person name="Lu H."/>
        </authorList>
    </citation>
    <scope>NUCLEOTIDE SEQUENCE [LARGE SCALE GENOMIC DNA]</scope>
    <source>
        <strain evidence="3 4">LYT19W</strain>
    </source>
</reference>
<dbReference type="GO" id="GO:0008483">
    <property type="term" value="F:transaminase activity"/>
    <property type="evidence" value="ECO:0007669"/>
    <property type="project" value="UniProtKB-KW"/>
</dbReference>
<evidence type="ECO:0000313" key="3">
    <source>
        <dbReference type="EMBL" id="MEK8045020.1"/>
    </source>
</evidence>
<dbReference type="PANTHER" id="PTHR30244:SF34">
    <property type="entry name" value="DTDP-4-AMINO-4,6-DIDEOXYGALACTOSE TRANSAMINASE"/>
    <property type="match status" value="1"/>
</dbReference>
<dbReference type="CDD" id="cd00616">
    <property type="entry name" value="AHBA_syn"/>
    <property type="match status" value="1"/>
</dbReference>
<dbReference type="InterPro" id="IPR015421">
    <property type="entry name" value="PyrdxlP-dep_Trfase_major"/>
</dbReference>
<keyword evidence="3" id="KW-0032">Aminotransferase</keyword>
<dbReference type="InterPro" id="IPR020026">
    <property type="entry name" value="PseC"/>
</dbReference>
<dbReference type="EC" id="2.6.1.92" evidence="3"/>
<dbReference type="Pfam" id="PF01041">
    <property type="entry name" value="DegT_DnrJ_EryC1"/>
    <property type="match status" value="1"/>
</dbReference>
<organism evidence="3 4">
    <name type="scientific">Ideonella margarita</name>
    <dbReference type="NCBI Taxonomy" id="2984191"/>
    <lineage>
        <taxon>Bacteria</taxon>
        <taxon>Pseudomonadati</taxon>
        <taxon>Pseudomonadota</taxon>
        <taxon>Betaproteobacteria</taxon>
        <taxon>Burkholderiales</taxon>
        <taxon>Sphaerotilaceae</taxon>
        <taxon>Ideonella</taxon>
    </lineage>
</organism>
<comment type="similarity">
    <text evidence="1 2">Belongs to the DegT/DnrJ/EryC1 family.</text>
</comment>
<dbReference type="SUPFAM" id="SSF53383">
    <property type="entry name" value="PLP-dependent transferases"/>
    <property type="match status" value="1"/>
</dbReference>